<protein>
    <submittedName>
        <fullName evidence="1">Uncharacterized protein</fullName>
    </submittedName>
</protein>
<name>A0A2P5DPF0_PARAD</name>
<gene>
    <name evidence="1" type="ORF">PanWU01x14_045110</name>
</gene>
<dbReference type="Proteomes" id="UP000237105">
    <property type="component" value="Unassembled WGS sequence"/>
</dbReference>
<keyword evidence="2" id="KW-1185">Reference proteome</keyword>
<evidence type="ECO:0000313" key="2">
    <source>
        <dbReference type="Proteomes" id="UP000237105"/>
    </source>
</evidence>
<accession>A0A2P5DPF0</accession>
<comment type="caution">
    <text evidence="1">The sequence shown here is derived from an EMBL/GenBank/DDBJ whole genome shotgun (WGS) entry which is preliminary data.</text>
</comment>
<evidence type="ECO:0000313" key="1">
    <source>
        <dbReference type="EMBL" id="PON75159.1"/>
    </source>
</evidence>
<reference evidence="2" key="1">
    <citation type="submission" date="2016-06" db="EMBL/GenBank/DDBJ databases">
        <title>Parallel loss of symbiosis genes in relatives of nitrogen-fixing non-legume Parasponia.</title>
        <authorList>
            <person name="Van Velzen R."/>
            <person name="Holmer R."/>
            <person name="Bu F."/>
            <person name="Rutten L."/>
            <person name="Van Zeijl A."/>
            <person name="Liu W."/>
            <person name="Santuari L."/>
            <person name="Cao Q."/>
            <person name="Sharma T."/>
            <person name="Shen D."/>
            <person name="Roswanjaya Y."/>
            <person name="Wardhani T."/>
            <person name="Kalhor M.S."/>
            <person name="Jansen J."/>
            <person name="Van den Hoogen J."/>
            <person name="Gungor B."/>
            <person name="Hartog M."/>
            <person name="Hontelez J."/>
            <person name="Verver J."/>
            <person name="Yang W.-C."/>
            <person name="Schijlen E."/>
            <person name="Repin R."/>
            <person name="Schilthuizen M."/>
            <person name="Schranz E."/>
            <person name="Heidstra R."/>
            <person name="Miyata K."/>
            <person name="Fedorova E."/>
            <person name="Kohlen W."/>
            <person name="Bisseling T."/>
            <person name="Smit S."/>
            <person name="Geurts R."/>
        </authorList>
    </citation>
    <scope>NUCLEOTIDE SEQUENCE [LARGE SCALE GENOMIC DNA]</scope>
    <source>
        <strain evidence="2">cv. WU1-14</strain>
    </source>
</reference>
<dbReference type="OrthoDB" id="10323308at2759"/>
<feature type="non-terminal residue" evidence="1">
    <location>
        <position position="1"/>
    </location>
</feature>
<proteinExistence type="predicted"/>
<dbReference type="AlphaFoldDB" id="A0A2P5DPF0"/>
<dbReference type="EMBL" id="JXTB01000025">
    <property type="protein sequence ID" value="PON75159.1"/>
    <property type="molecule type" value="Genomic_DNA"/>
</dbReference>
<sequence length="100" mass="11851">LFTYKQNQRFYIQDFHRVHSRLIRDTSTTYSTETKSALYIIYSLKNKRKIFYMGLLYKYKSGEKGKSKTLYIIYIDLAFNMFSLPQISGSCLLSSTKMLT</sequence>
<organism evidence="1 2">
    <name type="scientific">Parasponia andersonii</name>
    <name type="common">Sponia andersonii</name>
    <dbReference type="NCBI Taxonomy" id="3476"/>
    <lineage>
        <taxon>Eukaryota</taxon>
        <taxon>Viridiplantae</taxon>
        <taxon>Streptophyta</taxon>
        <taxon>Embryophyta</taxon>
        <taxon>Tracheophyta</taxon>
        <taxon>Spermatophyta</taxon>
        <taxon>Magnoliopsida</taxon>
        <taxon>eudicotyledons</taxon>
        <taxon>Gunneridae</taxon>
        <taxon>Pentapetalae</taxon>
        <taxon>rosids</taxon>
        <taxon>fabids</taxon>
        <taxon>Rosales</taxon>
        <taxon>Cannabaceae</taxon>
        <taxon>Parasponia</taxon>
    </lineage>
</organism>